<feature type="compositionally biased region" description="Basic and acidic residues" evidence="1">
    <location>
        <begin position="52"/>
        <end position="61"/>
    </location>
</feature>
<feature type="region of interest" description="Disordered" evidence="1">
    <location>
        <begin position="1"/>
        <end position="87"/>
    </location>
</feature>
<protein>
    <submittedName>
        <fullName evidence="2">Uncharacterized protein</fullName>
    </submittedName>
</protein>
<evidence type="ECO:0000313" key="2">
    <source>
        <dbReference type="EMBL" id="MPC64217.1"/>
    </source>
</evidence>
<reference evidence="2 3" key="1">
    <citation type="submission" date="2019-05" db="EMBL/GenBank/DDBJ databases">
        <title>Another draft genome of Portunus trituberculatus and its Hox gene families provides insights of decapod evolution.</title>
        <authorList>
            <person name="Jeong J.-H."/>
            <person name="Song I."/>
            <person name="Kim S."/>
            <person name="Choi T."/>
            <person name="Kim D."/>
            <person name="Ryu S."/>
            <person name="Kim W."/>
        </authorList>
    </citation>
    <scope>NUCLEOTIDE SEQUENCE [LARGE SCALE GENOMIC DNA]</scope>
    <source>
        <tissue evidence="2">Muscle</tissue>
    </source>
</reference>
<evidence type="ECO:0000313" key="3">
    <source>
        <dbReference type="Proteomes" id="UP000324222"/>
    </source>
</evidence>
<dbReference type="Proteomes" id="UP000324222">
    <property type="component" value="Unassembled WGS sequence"/>
</dbReference>
<sequence length="87" mass="9257">MDMKSLSTSSLSLPSQPLGTVKLDRHPTCRSVLWRRGSGAPGGPEGCYDTWPQKDAREADAGKVASPPSQAGTEENTARKESGVRCL</sequence>
<keyword evidence="3" id="KW-1185">Reference proteome</keyword>
<gene>
    <name evidence="2" type="ORF">E2C01_058328</name>
</gene>
<evidence type="ECO:0000256" key="1">
    <source>
        <dbReference type="SAM" id="MobiDB-lite"/>
    </source>
</evidence>
<dbReference type="EMBL" id="VSRR010021788">
    <property type="protein sequence ID" value="MPC64217.1"/>
    <property type="molecule type" value="Genomic_DNA"/>
</dbReference>
<feature type="compositionally biased region" description="Basic and acidic residues" evidence="1">
    <location>
        <begin position="76"/>
        <end position="87"/>
    </location>
</feature>
<feature type="compositionally biased region" description="Low complexity" evidence="1">
    <location>
        <begin position="1"/>
        <end position="18"/>
    </location>
</feature>
<organism evidence="2 3">
    <name type="scientific">Portunus trituberculatus</name>
    <name type="common">Swimming crab</name>
    <name type="synonym">Neptunus trituberculatus</name>
    <dbReference type="NCBI Taxonomy" id="210409"/>
    <lineage>
        <taxon>Eukaryota</taxon>
        <taxon>Metazoa</taxon>
        <taxon>Ecdysozoa</taxon>
        <taxon>Arthropoda</taxon>
        <taxon>Crustacea</taxon>
        <taxon>Multicrustacea</taxon>
        <taxon>Malacostraca</taxon>
        <taxon>Eumalacostraca</taxon>
        <taxon>Eucarida</taxon>
        <taxon>Decapoda</taxon>
        <taxon>Pleocyemata</taxon>
        <taxon>Brachyura</taxon>
        <taxon>Eubrachyura</taxon>
        <taxon>Portunoidea</taxon>
        <taxon>Portunidae</taxon>
        <taxon>Portuninae</taxon>
        <taxon>Portunus</taxon>
    </lineage>
</organism>
<accession>A0A5B7H4E9</accession>
<comment type="caution">
    <text evidence="2">The sequence shown here is derived from an EMBL/GenBank/DDBJ whole genome shotgun (WGS) entry which is preliminary data.</text>
</comment>
<name>A0A5B7H4E9_PORTR</name>
<dbReference type="AlphaFoldDB" id="A0A5B7H4E9"/>
<proteinExistence type="predicted"/>